<dbReference type="Proteomes" id="UP000281553">
    <property type="component" value="Unassembled WGS sequence"/>
</dbReference>
<gene>
    <name evidence="6" type="ORF">DILT_LOCUS7906</name>
</gene>
<comment type="subcellular location">
    <subcellularLocation>
        <location evidence="1">Membrane</location>
        <topology evidence="1">Multi-pass membrane protein</topology>
    </subcellularLocation>
</comment>
<dbReference type="PANTHER" id="PTHR10924">
    <property type="entry name" value="MAJOR FACILITATOR SUPERFAMILY PROTEIN-RELATED"/>
    <property type="match status" value="1"/>
</dbReference>
<reference evidence="6 7" key="1">
    <citation type="submission" date="2018-11" db="EMBL/GenBank/DDBJ databases">
        <authorList>
            <consortium name="Pathogen Informatics"/>
        </authorList>
    </citation>
    <scope>NUCLEOTIDE SEQUENCE [LARGE SCALE GENOMIC DNA]</scope>
</reference>
<dbReference type="Gene3D" id="1.20.1250.20">
    <property type="entry name" value="MFS general substrate transporter like domains"/>
    <property type="match status" value="1"/>
</dbReference>
<feature type="transmembrane region" description="Helical" evidence="5">
    <location>
        <begin position="293"/>
        <end position="313"/>
    </location>
</feature>
<feature type="transmembrane region" description="Helical" evidence="5">
    <location>
        <begin position="98"/>
        <end position="121"/>
    </location>
</feature>
<dbReference type="GO" id="GO:0022857">
    <property type="term" value="F:transmembrane transporter activity"/>
    <property type="evidence" value="ECO:0007669"/>
    <property type="project" value="InterPro"/>
</dbReference>
<keyword evidence="2 5" id="KW-0812">Transmembrane</keyword>
<evidence type="ECO:0000313" key="6">
    <source>
        <dbReference type="EMBL" id="VDN12075.1"/>
    </source>
</evidence>
<dbReference type="EMBL" id="UYRU01052955">
    <property type="protein sequence ID" value="VDN12075.1"/>
    <property type="molecule type" value="Genomic_DNA"/>
</dbReference>
<keyword evidence="3 5" id="KW-1133">Transmembrane helix</keyword>
<evidence type="ECO:0000256" key="5">
    <source>
        <dbReference type="SAM" id="Phobius"/>
    </source>
</evidence>
<protein>
    <recommendedName>
        <fullName evidence="8">Major facilitator superfamily (MFS) profile domain-containing protein</fullName>
    </recommendedName>
</protein>
<sequence>MGAIMDNSDASTPLINSDSDTKTIKSSGFRWMVLLGLSSQNIFSGILWISLAPIANHAISYYNMTAYSLNAINLIFPLTTVLLGLATAALINIFGVRLVLGTGILCNLTCAFIRLCSTWLTQSFSRFVLLVVAQVIASIAQPFCLFAPTKLALVWFPDTQRTTATTIASLANSLGVLIGSAYPPLLVKQPNIEHRRRLEHGSRYVGFQLTCFLKISLIVGKTGSILYGIKVCFALAALGAIGFSVTVYFPDCAVLIGFFVACFGGFGFSIYGLSLEMAAEATYPVPEMVTTGLLLILSQLLSIILIMIMQIFAPVIRDSPLQTCGPDVLVKASHFKLQMQ</sequence>
<feature type="transmembrane region" description="Helical" evidence="5">
    <location>
        <begin position="31"/>
        <end position="51"/>
    </location>
</feature>
<evidence type="ECO:0000256" key="3">
    <source>
        <dbReference type="ARBA" id="ARBA00022989"/>
    </source>
</evidence>
<evidence type="ECO:0000313" key="7">
    <source>
        <dbReference type="Proteomes" id="UP000281553"/>
    </source>
</evidence>
<evidence type="ECO:0000256" key="4">
    <source>
        <dbReference type="ARBA" id="ARBA00023136"/>
    </source>
</evidence>
<feature type="transmembrane region" description="Helical" evidence="5">
    <location>
        <begin position="127"/>
        <end position="147"/>
    </location>
</feature>
<dbReference type="InterPro" id="IPR049680">
    <property type="entry name" value="FLVCR1-2_SLC49-like"/>
</dbReference>
<keyword evidence="4 5" id="KW-0472">Membrane</keyword>
<dbReference type="InterPro" id="IPR011701">
    <property type="entry name" value="MFS"/>
</dbReference>
<accession>A0A3P7L3U3</accession>
<dbReference type="AlphaFoldDB" id="A0A3P7L3U3"/>
<feature type="transmembrane region" description="Helical" evidence="5">
    <location>
        <begin position="252"/>
        <end position="273"/>
    </location>
</feature>
<dbReference type="OrthoDB" id="422206at2759"/>
<organism evidence="6 7">
    <name type="scientific">Dibothriocephalus latus</name>
    <name type="common">Fish tapeworm</name>
    <name type="synonym">Diphyllobothrium latum</name>
    <dbReference type="NCBI Taxonomy" id="60516"/>
    <lineage>
        <taxon>Eukaryota</taxon>
        <taxon>Metazoa</taxon>
        <taxon>Spiralia</taxon>
        <taxon>Lophotrochozoa</taxon>
        <taxon>Platyhelminthes</taxon>
        <taxon>Cestoda</taxon>
        <taxon>Eucestoda</taxon>
        <taxon>Diphyllobothriidea</taxon>
        <taxon>Diphyllobothriidae</taxon>
        <taxon>Dibothriocephalus</taxon>
    </lineage>
</organism>
<keyword evidence="7" id="KW-1185">Reference proteome</keyword>
<evidence type="ECO:0000256" key="2">
    <source>
        <dbReference type="ARBA" id="ARBA00022692"/>
    </source>
</evidence>
<dbReference type="Pfam" id="PF07690">
    <property type="entry name" value="MFS_1"/>
    <property type="match status" value="1"/>
</dbReference>
<feature type="transmembrane region" description="Helical" evidence="5">
    <location>
        <begin position="71"/>
        <end position="91"/>
    </location>
</feature>
<dbReference type="PANTHER" id="PTHR10924:SF6">
    <property type="entry name" value="SOLUTE CARRIER FAMILY 49 MEMBER A3"/>
    <property type="match status" value="1"/>
</dbReference>
<evidence type="ECO:0008006" key="8">
    <source>
        <dbReference type="Google" id="ProtNLM"/>
    </source>
</evidence>
<evidence type="ECO:0000256" key="1">
    <source>
        <dbReference type="ARBA" id="ARBA00004141"/>
    </source>
</evidence>
<name>A0A3P7L3U3_DIBLA</name>
<dbReference type="GO" id="GO:0016020">
    <property type="term" value="C:membrane"/>
    <property type="evidence" value="ECO:0007669"/>
    <property type="project" value="UniProtKB-SubCell"/>
</dbReference>
<dbReference type="SUPFAM" id="SSF103473">
    <property type="entry name" value="MFS general substrate transporter"/>
    <property type="match status" value="1"/>
</dbReference>
<feature type="transmembrane region" description="Helical" evidence="5">
    <location>
        <begin position="225"/>
        <end position="245"/>
    </location>
</feature>
<proteinExistence type="predicted"/>
<dbReference type="InterPro" id="IPR036259">
    <property type="entry name" value="MFS_trans_sf"/>
</dbReference>